<protein>
    <submittedName>
        <fullName evidence="1">Uncharacterized protein</fullName>
    </submittedName>
</protein>
<reference evidence="1" key="1">
    <citation type="journal article" date="2020" name="Fungal Divers.">
        <title>Resolving the Mortierellaceae phylogeny through synthesis of multi-gene phylogenetics and phylogenomics.</title>
        <authorList>
            <person name="Vandepol N."/>
            <person name="Liber J."/>
            <person name="Desiro A."/>
            <person name="Na H."/>
            <person name="Kennedy M."/>
            <person name="Barry K."/>
            <person name="Grigoriev I.V."/>
            <person name="Miller A.N."/>
            <person name="O'Donnell K."/>
            <person name="Stajich J.E."/>
            <person name="Bonito G."/>
        </authorList>
    </citation>
    <scope>NUCLEOTIDE SEQUENCE</scope>
    <source>
        <strain evidence="1">BC1065</strain>
    </source>
</reference>
<dbReference type="AlphaFoldDB" id="A0A9P6QCV3"/>
<comment type="caution">
    <text evidence="1">The sequence shown here is derived from an EMBL/GenBank/DDBJ whole genome shotgun (WGS) entry which is preliminary data.</text>
</comment>
<organism evidence="1 2">
    <name type="scientific">Actinomortierella ambigua</name>
    <dbReference type="NCBI Taxonomy" id="1343610"/>
    <lineage>
        <taxon>Eukaryota</taxon>
        <taxon>Fungi</taxon>
        <taxon>Fungi incertae sedis</taxon>
        <taxon>Mucoromycota</taxon>
        <taxon>Mortierellomycotina</taxon>
        <taxon>Mortierellomycetes</taxon>
        <taxon>Mortierellales</taxon>
        <taxon>Mortierellaceae</taxon>
        <taxon>Actinomortierella</taxon>
    </lineage>
</organism>
<sequence length="457" mass="52191">MTDPVHPRPSSPIPLLNVQAFRAPLMSPRQWRERIACFQYSAPPLSFNDQLRELCFERSTIERLVKLCILMPRLRVYALPFQEATRSALPPIAWWGQPKVLTGITLTPEGANPATDEREEDVALLRVIRRLPLIDADGPTKTLSVEMLVMFGLVQSDGEVYDLREMCARNPDLVFYYLQDPTTAELLQQAGRPIRRFCALGVLPPGLCQPWAATLPLPPLLRALHYAWFICYVAYDLGPEAEAERAQEDEGEGEGSVVPGPWRGFGEMGFTTTTEELYLDWMQRGREPRNRFVYMMPELWRLEDAVLGRLWNRARWTDWCYSMQLMVYGPDMARLNRRIVAYMMVRSPPPPMTMVLALPGTPNVATTAMVMNLAESSGWAAEWLASRMLDRYVLAPRPWLGVLMNRQAQLPQVAVLALMELQQQPWYLVHRLLPAEEIPCRGVAFFEFADVVIDVLD</sequence>
<keyword evidence="2" id="KW-1185">Reference proteome</keyword>
<accession>A0A9P6QCV3</accession>
<gene>
    <name evidence="1" type="ORF">DFQ27_000561</name>
</gene>
<dbReference type="EMBL" id="JAAAJB010000114">
    <property type="protein sequence ID" value="KAG0265554.1"/>
    <property type="molecule type" value="Genomic_DNA"/>
</dbReference>
<dbReference type="Proteomes" id="UP000807716">
    <property type="component" value="Unassembled WGS sequence"/>
</dbReference>
<evidence type="ECO:0000313" key="2">
    <source>
        <dbReference type="Proteomes" id="UP000807716"/>
    </source>
</evidence>
<proteinExistence type="predicted"/>
<name>A0A9P6QCV3_9FUNG</name>
<evidence type="ECO:0000313" key="1">
    <source>
        <dbReference type="EMBL" id="KAG0265554.1"/>
    </source>
</evidence>